<dbReference type="InterPro" id="IPR000873">
    <property type="entry name" value="AMP-dep_synth/lig_dom"/>
</dbReference>
<evidence type="ECO:0000256" key="2">
    <source>
        <dbReference type="ARBA" id="ARBA00022598"/>
    </source>
</evidence>
<reference evidence="5 6" key="1">
    <citation type="journal article" date="2023" name="Hortic Res">
        <title>Pangenome of water caltrop reveals structural variations and asymmetric subgenome divergence after allopolyploidization.</title>
        <authorList>
            <person name="Zhang X."/>
            <person name="Chen Y."/>
            <person name="Wang L."/>
            <person name="Yuan Y."/>
            <person name="Fang M."/>
            <person name="Shi L."/>
            <person name="Lu R."/>
            <person name="Comes H.P."/>
            <person name="Ma Y."/>
            <person name="Chen Y."/>
            <person name="Huang G."/>
            <person name="Zhou Y."/>
            <person name="Zheng Z."/>
            <person name="Qiu Y."/>
        </authorList>
    </citation>
    <scope>NUCLEOTIDE SEQUENCE [LARGE SCALE GENOMIC DNA]</scope>
    <source>
        <strain evidence="5">F231</strain>
    </source>
</reference>
<dbReference type="Pfam" id="PF13193">
    <property type="entry name" value="AMP-binding_C"/>
    <property type="match status" value="1"/>
</dbReference>
<keyword evidence="2" id="KW-0436">Ligase</keyword>
<organism evidence="5 6">
    <name type="scientific">Trapa natans</name>
    <name type="common">Water chestnut</name>
    <dbReference type="NCBI Taxonomy" id="22666"/>
    <lineage>
        <taxon>Eukaryota</taxon>
        <taxon>Viridiplantae</taxon>
        <taxon>Streptophyta</taxon>
        <taxon>Embryophyta</taxon>
        <taxon>Tracheophyta</taxon>
        <taxon>Spermatophyta</taxon>
        <taxon>Magnoliopsida</taxon>
        <taxon>eudicotyledons</taxon>
        <taxon>Gunneridae</taxon>
        <taxon>Pentapetalae</taxon>
        <taxon>rosids</taxon>
        <taxon>malvids</taxon>
        <taxon>Myrtales</taxon>
        <taxon>Lythraceae</taxon>
        <taxon>Trapa</taxon>
    </lineage>
</organism>
<dbReference type="Proteomes" id="UP001346149">
    <property type="component" value="Unassembled WGS sequence"/>
</dbReference>
<evidence type="ECO:0000259" key="4">
    <source>
        <dbReference type="Pfam" id="PF13193"/>
    </source>
</evidence>
<proteinExistence type="inferred from homology"/>
<dbReference type="InterPro" id="IPR020845">
    <property type="entry name" value="AMP-binding_CS"/>
</dbReference>
<feature type="domain" description="AMP-binding enzyme C-terminal" evidence="4">
    <location>
        <begin position="470"/>
        <end position="541"/>
    </location>
</feature>
<comment type="similarity">
    <text evidence="1">Belongs to the ATP-dependent AMP-binding enzyme family.</text>
</comment>
<comment type="caution">
    <text evidence="5">The sequence shown here is derived from an EMBL/GenBank/DDBJ whole genome shotgun (WGS) entry which is preliminary data.</text>
</comment>
<dbReference type="Gene3D" id="3.30.300.30">
    <property type="match status" value="1"/>
</dbReference>
<dbReference type="InterPro" id="IPR045851">
    <property type="entry name" value="AMP-bd_C_sf"/>
</dbReference>
<keyword evidence="6" id="KW-1185">Reference proteome</keyword>
<dbReference type="InterPro" id="IPR042099">
    <property type="entry name" value="ANL_N_sf"/>
</dbReference>
<dbReference type="GO" id="GO:0016874">
    <property type="term" value="F:ligase activity"/>
    <property type="evidence" value="ECO:0007669"/>
    <property type="project" value="UniProtKB-KW"/>
</dbReference>
<evidence type="ECO:0008006" key="7">
    <source>
        <dbReference type="Google" id="ProtNLM"/>
    </source>
</evidence>
<evidence type="ECO:0000313" key="6">
    <source>
        <dbReference type="Proteomes" id="UP001346149"/>
    </source>
</evidence>
<feature type="domain" description="AMP-dependent synthetase/ligase" evidence="3">
    <location>
        <begin position="20"/>
        <end position="419"/>
    </location>
</feature>
<dbReference type="Gene3D" id="3.40.50.12780">
    <property type="entry name" value="N-terminal domain of ligase-like"/>
    <property type="match status" value="1"/>
</dbReference>
<protein>
    <recommendedName>
        <fullName evidence="7">Acyl-activating enzyme 1, peroxisomal</fullName>
    </recommendedName>
</protein>
<dbReference type="EMBL" id="JAXQNO010000010">
    <property type="protein sequence ID" value="KAK4790026.1"/>
    <property type="molecule type" value="Genomic_DNA"/>
</dbReference>
<dbReference type="SUPFAM" id="SSF56801">
    <property type="entry name" value="Acetyl-CoA synthetase-like"/>
    <property type="match status" value="1"/>
</dbReference>
<dbReference type="PROSITE" id="PS00455">
    <property type="entry name" value="AMP_BINDING"/>
    <property type="match status" value="1"/>
</dbReference>
<dbReference type="AlphaFoldDB" id="A0AAN7M503"/>
<accession>A0AAN7M503</accession>
<dbReference type="PANTHER" id="PTHR43859">
    <property type="entry name" value="ACYL-ACTIVATING ENZYME"/>
    <property type="match status" value="1"/>
</dbReference>
<name>A0AAN7M503_TRANT</name>
<dbReference type="InterPro" id="IPR025110">
    <property type="entry name" value="AMP-bd_C"/>
</dbReference>
<evidence type="ECO:0000256" key="1">
    <source>
        <dbReference type="ARBA" id="ARBA00006432"/>
    </source>
</evidence>
<dbReference type="PANTHER" id="PTHR43859:SF11">
    <property type="entry name" value="4-COUMARATE--COA LIGASE"/>
    <property type="match status" value="1"/>
</dbReference>
<dbReference type="Pfam" id="PF00501">
    <property type="entry name" value="AMP-binding"/>
    <property type="match status" value="1"/>
</dbReference>
<evidence type="ECO:0000259" key="3">
    <source>
        <dbReference type="Pfam" id="PF00501"/>
    </source>
</evidence>
<gene>
    <name evidence="5" type="ORF">SAY86_017330</name>
</gene>
<evidence type="ECO:0000313" key="5">
    <source>
        <dbReference type="EMBL" id="KAK4790026.1"/>
    </source>
</evidence>
<sequence>MEGTMQCSANYVPLTPISFLERAAAVHGDKTSLVYGSSFRCTWRQTYQRCRSLASVLCRIYNVSPGHIVAALAPNIPALYELHFGVPMAGAILSALNISLDPPTLSVLLNQLNPKMVFVDHKLVHLLFKFIDLWGPSSDSSCSSHVKDRKPLIVVIPELDPSEPSCTTDPPGGCIDYGSLVASGENDPDFEVIWPKDETEPISVNFTSGSTGIPKAVVYSHRAAYLNSIGMIFLSEIMKPPVFLWTVDMFRCNGWCFAWSMAALGGTNVCLRENYTACPDAILSSIIHHKVTLLCGKPSLLNQLALADEYRLEPLPNAVDIFISGPLPAASVLMRVKEMGFNVRVGYGMTEALGPAISRRWDHETDPASRTLGLHRAHHNIMLHDVDVKDPITMRSVPSDGATTGEVMFRGNTLMSGYLNDPHGTRDVFRGGWYRTRDMGVRLPSGDIQFKDRAADMIATGPARYVSSLEVEEVLSNHSEVVEAAVVGRSDSQQVPCAFVKVRKGSDLKEEIVEFCGGRLPSHMVPRAVYFEDMPKNSTGKTHKHLLRERANDKGKFVH</sequence>